<dbReference type="OrthoDB" id="10005898at2759"/>
<keyword evidence="1" id="KW-0472">Membrane</keyword>
<evidence type="ECO:0000256" key="1">
    <source>
        <dbReference type="ARBA" id="ARBA00023136"/>
    </source>
</evidence>
<proteinExistence type="predicted"/>
<dbReference type="EMBL" id="GDQN01000662">
    <property type="protein sequence ID" value="JAT90392.1"/>
    <property type="molecule type" value="Transcribed_RNA"/>
</dbReference>
<sequence>MGVCNGLSILAYLQFEKLMFLIDSGILPVSKDVDFQVRTGHKVAWSLLAFFGFIRSIRALHLSAQVVRRPNHSRCAPARVTQAALTSTKLLLDVVHAVSWLPRGWLWGSCLSATQASSFATASAVLALVMHYHGKRLAP</sequence>
<dbReference type="InterPro" id="IPR026510">
    <property type="entry name" value="PEX11C_met"/>
</dbReference>
<name>A0A1E1WTV1_PECGO</name>
<evidence type="ECO:0000313" key="4">
    <source>
        <dbReference type="EMBL" id="JAT90392.1"/>
    </source>
</evidence>
<dbReference type="PANTHER" id="PTHR20990">
    <property type="entry name" value="PEROXISOMAL BIOGENESIS FACTOR 11"/>
    <property type="match status" value="1"/>
</dbReference>
<gene>
    <name evidence="4" type="ORF">g.12720</name>
</gene>
<dbReference type="Pfam" id="PF05648">
    <property type="entry name" value="PEX11"/>
    <property type="match status" value="1"/>
</dbReference>
<keyword evidence="2" id="KW-0576">Peroxisome</keyword>
<protein>
    <submittedName>
        <fullName evidence="4">Uncharacterized protein</fullName>
    </submittedName>
</protein>
<dbReference type="AlphaFoldDB" id="A0A1E1WTV1"/>
<accession>A0A1E1WTV1</accession>
<dbReference type="GO" id="GO:0016559">
    <property type="term" value="P:peroxisome fission"/>
    <property type="evidence" value="ECO:0007669"/>
    <property type="project" value="InterPro"/>
</dbReference>
<dbReference type="GO" id="GO:0005778">
    <property type="term" value="C:peroxisomal membrane"/>
    <property type="evidence" value="ECO:0007669"/>
    <property type="project" value="UniProtKB-SubCell"/>
</dbReference>
<dbReference type="PANTHER" id="PTHR20990:SF1">
    <property type="entry name" value="PEROXISOMAL MEMBRANE PROTEIN 11C"/>
    <property type="match status" value="1"/>
</dbReference>
<organism evidence="4">
    <name type="scientific">Pectinophora gossypiella</name>
    <name type="common">Cotton pink bollworm</name>
    <name type="synonym">Depressaria gossypiella</name>
    <dbReference type="NCBI Taxonomy" id="13191"/>
    <lineage>
        <taxon>Eukaryota</taxon>
        <taxon>Metazoa</taxon>
        <taxon>Ecdysozoa</taxon>
        <taxon>Arthropoda</taxon>
        <taxon>Hexapoda</taxon>
        <taxon>Insecta</taxon>
        <taxon>Pterygota</taxon>
        <taxon>Neoptera</taxon>
        <taxon>Endopterygota</taxon>
        <taxon>Lepidoptera</taxon>
        <taxon>Glossata</taxon>
        <taxon>Ditrysia</taxon>
        <taxon>Gelechioidea</taxon>
        <taxon>Gelechiidae</taxon>
        <taxon>Apatetrinae</taxon>
        <taxon>Pectinophora</taxon>
    </lineage>
</organism>
<dbReference type="InterPro" id="IPR008733">
    <property type="entry name" value="PEX11"/>
</dbReference>
<reference evidence="4" key="1">
    <citation type="submission" date="2015-09" db="EMBL/GenBank/DDBJ databases">
        <title>De novo assembly of Pectinophora gossypiella (Pink Bollworm) gut transcriptome.</title>
        <authorList>
            <person name="Tassone E.E."/>
        </authorList>
    </citation>
    <scope>NUCLEOTIDE SEQUENCE</scope>
</reference>
<comment type="subcellular location">
    <subcellularLocation>
        <location evidence="3">Peroxisome membrane</location>
    </subcellularLocation>
</comment>
<evidence type="ECO:0000256" key="2">
    <source>
        <dbReference type="ARBA" id="ARBA00023140"/>
    </source>
</evidence>
<evidence type="ECO:0000256" key="3">
    <source>
        <dbReference type="ARBA" id="ARBA00046271"/>
    </source>
</evidence>